<protein>
    <submittedName>
        <fullName evidence="1">Uncharacterized protein</fullName>
    </submittedName>
</protein>
<dbReference type="EMBL" id="BK016104">
    <property type="protein sequence ID" value="DAF95183.1"/>
    <property type="molecule type" value="Genomic_DNA"/>
</dbReference>
<proteinExistence type="predicted"/>
<name>A0A8S5UL41_9CAUD</name>
<evidence type="ECO:0000313" key="1">
    <source>
        <dbReference type="EMBL" id="DAF95183.1"/>
    </source>
</evidence>
<reference evidence="1" key="1">
    <citation type="journal article" date="2021" name="Proc. Natl. Acad. Sci. U.S.A.">
        <title>A Catalog of Tens of Thousands of Viruses from Human Metagenomes Reveals Hidden Associations with Chronic Diseases.</title>
        <authorList>
            <person name="Tisza M.J."/>
            <person name="Buck C.B."/>
        </authorList>
    </citation>
    <scope>NUCLEOTIDE SEQUENCE</scope>
    <source>
        <strain evidence="1">CtICF6</strain>
    </source>
</reference>
<organism evidence="1">
    <name type="scientific">Siphoviridae sp. ctICF6</name>
    <dbReference type="NCBI Taxonomy" id="2825427"/>
    <lineage>
        <taxon>Viruses</taxon>
        <taxon>Duplodnaviria</taxon>
        <taxon>Heunggongvirae</taxon>
        <taxon>Uroviricota</taxon>
        <taxon>Caudoviricetes</taxon>
    </lineage>
</organism>
<sequence>MSRKKMQKKNPRTPAYISYILHFLWKPTISDTL</sequence>
<accession>A0A8S5UL41</accession>